<dbReference type="InterPro" id="IPR015943">
    <property type="entry name" value="WD40/YVTN_repeat-like_dom_sf"/>
</dbReference>
<dbReference type="InterPro" id="IPR051179">
    <property type="entry name" value="WD_repeat_multifunction"/>
</dbReference>
<dbReference type="Proteomes" id="UP001159428">
    <property type="component" value="Unassembled WGS sequence"/>
</dbReference>
<evidence type="ECO:0000256" key="4">
    <source>
        <dbReference type="ARBA" id="ARBA00038321"/>
    </source>
</evidence>
<feature type="repeat" description="WD" evidence="5">
    <location>
        <begin position="100"/>
        <end position="141"/>
    </location>
</feature>
<organism evidence="6 7">
    <name type="scientific">Pocillopora meandrina</name>
    <dbReference type="NCBI Taxonomy" id="46732"/>
    <lineage>
        <taxon>Eukaryota</taxon>
        <taxon>Metazoa</taxon>
        <taxon>Cnidaria</taxon>
        <taxon>Anthozoa</taxon>
        <taxon>Hexacorallia</taxon>
        <taxon>Scleractinia</taxon>
        <taxon>Astrocoeniina</taxon>
        <taxon>Pocilloporidae</taxon>
        <taxon>Pocillopora</taxon>
    </lineage>
</organism>
<dbReference type="PANTHER" id="PTHR19857">
    <property type="entry name" value="MITOCHONDRIAL DIVISION PROTEIN 1-RELATED"/>
    <property type="match status" value="1"/>
</dbReference>
<keyword evidence="1 5" id="KW-0853">WD repeat</keyword>
<evidence type="ECO:0000256" key="3">
    <source>
        <dbReference type="ARBA" id="ARBA00022942"/>
    </source>
</evidence>
<keyword evidence="2" id="KW-0677">Repeat</keyword>
<evidence type="ECO:0000313" key="6">
    <source>
        <dbReference type="EMBL" id="CAH3035279.1"/>
    </source>
</evidence>
<dbReference type="PANTHER" id="PTHR19857:SF19">
    <property type="entry name" value="26S PROTEASOME REGULATORY SUBUNIT RPN14"/>
    <property type="match status" value="1"/>
</dbReference>
<keyword evidence="7" id="KW-1185">Reference proteome</keyword>
<dbReference type="Pfam" id="PF00400">
    <property type="entry name" value="WD40"/>
    <property type="match status" value="3"/>
</dbReference>
<accession>A0AAU9VNM8</accession>
<dbReference type="SUPFAM" id="SSF50978">
    <property type="entry name" value="WD40 repeat-like"/>
    <property type="match status" value="1"/>
</dbReference>
<dbReference type="PROSITE" id="PS50294">
    <property type="entry name" value="WD_REPEATS_REGION"/>
    <property type="match status" value="3"/>
</dbReference>
<protein>
    <recommendedName>
        <fullName evidence="8">Proteasomal ATPase-associated factor 1</fullName>
    </recommendedName>
</protein>
<name>A0AAU9VNM8_9CNID</name>
<dbReference type="EMBL" id="CALNXJ010000003">
    <property type="protein sequence ID" value="CAH3035279.1"/>
    <property type="molecule type" value="Genomic_DNA"/>
</dbReference>
<keyword evidence="3" id="KW-0647">Proteasome</keyword>
<dbReference type="InterPro" id="IPR036322">
    <property type="entry name" value="WD40_repeat_dom_sf"/>
</dbReference>
<dbReference type="SMART" id="SM00320">
    <property type="entry name" value="WD40"/>
    <property type="match status" value="5"/>
</dbReference>
<dbReference type="PROSITE" id="PS50082">
    <property type="entry name" value="WD_REPEATS_2"/>
    <property type="match status" value="3"/>
</dbReference>
<feature type="repeat" description="WD" evidence="5">
    <location>
        <begin position="142"/>
        <end position="183"/>
    </location>
</feature>
<comment type="similarity">
    <text evidence="4">Belongs to the WD repeat PAAF1/RPN14 family.</text>
</comment>
<evidence type="ECO:0000256" key="1">
    <source>
        <dbReference type="ARBA" id="ARBA00022574"/>
    </source>
</evidence>
<proteinExistence type="inferred from homology"/>
<evidence type="ECO:0000256" key="5">
    <source>
        <dbReference type="PROSITE-ProRule" id="PRU00221"/>
    </source>
</evidence>
<evidence type="ECO:0000256" key="2">
    <source>
        <dbReference type="ARBA" id="ARBA00022737"/>
    </source>
</evidence>
<evidence type="ECO:0008006" key="8">
    <source>
        <dbReference type="Google" id="ProtNLM"/>
    </source>
</evidence>
<gene>
    <name evidence="6" type="ORF">PMEA_00017069</name>
</gene>
<feature type="repeat" description="WD" evidence="5">
    <location>
        <begin position="184"/>
        <end position="216"/>
    </location>
</feature>
<reference evidence="6 7" key="1">
    <citation type="submission" date="2022-05" db="EMBL/GenBank/DDBJ databases">
        <authorList>
            <consortium name="Genoscope - CEA"/>
            <person name="William W."/>
        </authorList>
    </citation>
    <scope>NUCLEOTIDE SEQUENCE [LARGE SCALE GENOMIC DNA]</scope>
</reference>
<dbReference type="Gene3D" id="2.130.10.10">
    <property type="entry name" value="YVTN repeat-like/Quinoprotein amine dehydrogenase"/>
    <property type="match status" value="2"/>
</dbReference>
<sequence>MEGNINIFEVPRLNIQWDWKEALRNPGGKAWISCSRINQPTIYGELVRAKSIEEDVDNNTISVEASEGFSVQNVSKTSLTLSFPEANCSSKFISPSGSFQNLHSKSVRCIDISPGGGLGVSSGDDSTLLVWETSTGVVRHDLQGHISDINTCKFFPSGKVVLSGGADLRLKIWSAEDGSCPVTLKGHTGGVVDTAIVDRGRNVLSCSRDGTVRLWDCGEAKCLAVVSSGDCPVNSCALTQLQGMESTPELDNQSSEREVGTVGKLLLLAQEDGFLEGVDVRNKEKVFQVKCSSAVNCCAFLSEHEAVGGTEDGSLWCVDVRSPSLPVGVFRRSSSSILSLSTTGDRAFLASSRDGACFCWSAKLLRHGGSEEVTSWELIGPDYDPVYSICRSANTVHSACRDKAIRKYVLKKSELPT</sequence>
<comment type="caution">
    <text evidence="6">The sequence shown here is derived from an EMBL/GenBank/DDBJ whole genome shotgun (WGS) entry which is preliminary data.</text>
</comment>
<dbReference type="GO" id="GO:0000502">
    <property type="term" value="C:proteasome complex"/>
    <property type="evidence" value="ECO:0007669"/>
    <property type="project" value="UniProtKB-KW"/>
</dbReference>
<dbReference type="AlphaFoldDB" id="A0AAU9VNM8"/>
<dbReference type="InterPro" id="IPR001680">
    <property type="entry name" value="WD40_rpt"/>
</dbReference>
<evidence type="ECO:0000313" key="7">
    <source>
        <dbReference type="Proteomes" id="UP001159428"/>
    </source>
</evidence>